<dbReference type="AlphaFoldDB" id="A0A7I7YG13"/>
<gene>
    <name evidence="1" type="ORF">MCNS_29860</name>
</gene>
<evidence type="ECO:0000313" key="2">
    <source>
        <dbReference type="Proteomes" id="UP000467385"/>
    </source>
</evidence>
<protein>
    <submittedName>
        <fullName evidence="1">Uncharacterized protein</fullName>
    </submittedName>
</protein>
<keyword evidence="2" id="KW-1185">Reference proteome</keyword>
<name>A0A7I7YG13_9MYCO</name>
<accession>A0A7I7YG13</accession>
<dbReference type="Proteomes" id="UP000467385">
    <property type="component" value="Chromosome"/>
</dbReference>
<dbReference type="EMBL" id="AP022613">
    <property type="protein sequence ID" value="BBZ39923.1"/>
    <property type="molecule type" value="Genomic_DNA"/>
</dbReference>
<sequence>MIPGALVLATVNVTGPADTLVVSSAQPSPVIVTLTLFVAAERAGDAFG</sequence>
<organism evidence="1 2">
    <name type="scientific">Mycobacterium conspicuum</name>
    <dbReference type="NCBI Taxonomy" id="44010"/>
    <lineage>
        <taxon>Bacteria</taxon>
        <taxon>Bacillati</taxon>
        <taxon>Actinomycetota</taxon>
        <taxon>Actinomycetes</taxon>
        <taxon>Mycobacteriales</taxon>
        <taxon>Mycobacteriaceae</taxon>
        <taxon>Mycobacterium</taxon>
    </lineage>
</organism>
<reference evidence="1 2" key="1">
    <citation type="journal article" date="2019" name="Emerg. Microbes Infect.">
        <title>Comprehensive subspecies identification of 175 nontuberculous mycobacteria species based on 7547 genomic profiles.</title>
        <authorList>
            <person name="Matsumoto Y."/>
            <person name="Kinjo T."/>
            <person name="Motooka D."/>
            <person name="Nabeya D."/>
            <person name="Jung N."/>
            <person name="Uechi K."/>
            <person name="Horii T."/>
            <person name="Iida T."/>
            <person name="Fujita J."/>
            <person name="Nakamura S."/>
        </authorList>
    </citation>
    <scope>NUCLEOTIDE SEQUENCE [LARGE SCALE GENOMIC DNA]</scope>
    <source>
        <strain evidence="1 2">JCM 14738</strain>
    </source>
</reference>
<proteinExistence type="predicted"/>
<evidence type="ECO:0000313" key="1">
    <source>
        <dbReference type="EMBL" id="BBZ39923.1"/>
    </source>
</evidence>